<dbReference type="Proteomes" id="UP000257109">
    <property type="component" value="Unassembled WGS sequence"/>
</dbReference>
<dbReference type="GO" id="GO:0016020">
    <property type="term" value="C:membrane"/>
    <property type="evidence" value="ECO:0007669"/>
    <property type="project" value="UniProtKB-SubCell"/>
</dbReference>
<gene>
    <name evidence="5" type="ORF">CR513_34680</name>
</gene>
<organism evidence="5 6">
    <name type="scientific">Mucuna pruriens</name>
    <name type="common">Velvet bean</name>
    <name type="synonym">Dolichos pruriens</name>
    <dbReference type="NCBI Taxonomy" id="157652"/>
    <lineage>
        <taxon>Eukaryota</taxon>
        <taxon>Viridiplantae</taxon>
        <taxon>Streptophyta</taxon>
        <taxon>Embryophyta</taxon>
        <taxon>Tracheophyta</taxon>
        <taxon>Spermatophyta</taxon>
        <taxon>Magnoliopsida</taxon>
        <taxon>eudicotyledons</taxon>
        <taxon>Gunneridae</taxon>
        <taxon>Pentapetalae</taxon>
        <taxon>rosids</taxon>
        <taxon>fabids</taxon>
        <taxon>Fabales</taxon>
        <taxon>Fabaceae</taxon>
        <taxon>Papilionoideae</taxon>
        <taxon>50 kb inversion clade</taxon>
        <taxon>NPAAA clade</taxon>
        <taxon>indigoferoid/millettioid clade</taxon>
        <taxon>Phaseoleae</taxon>
        <taxon>Mucuna</taxon>
    </lineage>
</organism>
<protein>
    <submittedName>
        <fullName evidence="5">Uncharacterized protein</fullName>
    </submittedName>
</protein>
<feature type="non-terminal residue" evidence="5">
    <location>
        <position position="1"/>
    </location>
</feature>
<name>A0A371G154_MUCPR</name>
<evidence type="ECO:0000256" key="2">
    <source>
        <dbReference type="ARBA" id="ARBA00022692"/>
    </source>
</evidence>
<keyword evidence="2" id="KW-0812">Transmembrane</keyword>
<accession>A0A371G154</accession>
<evidence type="ECO:0000313" key="5">
    <source>
        <dbReference type="EMBL" id="RDX84287.1"/>
    </source>
</evidence>
<comment type="subcellular location">
    <subcellularLocation>
        <location evidence="1">Cell membrane</location>
        <topology evidence="1">Multi-pass membrane protein</topology>
    </subcellularLocation>
</comment>
<dbReference type="InterPro" id="IPR008521">
    <property type="entry name" value="Mg_trans_NIPA"/>
</dbReference>
<evidence type="ECO:0000256" key="4">
    <source>
        <dbReference type="ARBA" id="ARBA00023136"/>
    </source>
</evidence>
<proteinExistence type="predicted"/>
<reference evidence="5" key="1">
    <citation type="submission" date="2018-05" db="EMBL/GenBank/DDBJ databases">
        <title>Draft genome of Mucuna pruriens seed.</title>
        <authorList>
            <person name="Nnadi N.E."/>
            <person name="Vos R."/>
            <person name="Hasami M.H."/>
            <person name="Devisetty U.K."/>
            <person name="Aguiy J.C."/>
        </authorList>
    </citation>
    <scope>NUCLEOTIDE SEQUENCE [LARGE SCALE GENOMIC DNA]</scope>
    <source>
        <strain evidence="5">JCA_2017</strain>
    </source>
</reference>
<dbReference type="GO" id="GO:0015095">
    <property type="term" value="F:magnesium ion transmembrane transporter activity"/>
    <property type="evidence" value="ECO:0007669"/>
    <property type="project" value="InterPro"/>
</dbReference>
<dbReference type="Pfam" id="PF05653">
    <property type="entry name" value="Mg_trans_NIPA"/>
    <property type="match status" value="1"/>
</dbReference>
<sequence>MFELLRKRSQALLVVGIGGKVGAFISPKRVIVPIVNAPKKSWILNSSIMSTNLNKVDNITLIVEGAAFEDWGVGMCILHISEVLALILHFEPRYGWTNMLIYLGISSLVAHL</sequence>
<comment type="caution">
    <text evidence="5">The sequence shown here is derived from an EMBL/GenBank/DDBJ whole genome shotgun (WGS) entry which is preliminary data.</text>
</comment>
<keyword evidence="4" id="KW-0472">Membrane</keyword>
<dbReference type="GO" id="GO:0005769">
    <property type="term" value="C:early endosome"/>
    <property type="evidence" value="ECO:0007669"/>
    <property type="project" value="UniProtKB-SubCell"/>
</dbReference>
<dbReference type="AlphaFoldDB" id="A0A371G154"/>
<feature type="non-terminal residue" evidence="5">
    <location>
        <position position="112"/>
    </location>
</feature>
<evidence type="ECO:0000256" key="1">
    <source>
        <dbReference type="ARBA" id="ARBA00004651"/>
    </source>
</evidence>
<evidence type="ECO:0000313" key="6">
    <source>
        <dbReference type="Proteomes" id="UP000257109"/>
    </source>
</evidence>
<keyword evidence="6" id="KW-1185">Reference proteome</keyword>
<evidence type="ECO:0000256" key="3">
    <source>
        <dbReference type="ARBA" id="ARBA00022989"/>
    </source>
</evidence>
<dbReference type="EMBL" id="QJKJ01007090">
    <property type="protein sequence ID" value="RDX84287.1"/>
    <property type="molecule type" value="Genomic_DNA"/>
</dbReference>
<keyword evidence="3" id="KW-1133">Transmembrane helix</keyword>